<dbReference type="SUPFAM" id="SSF56801">
    <property type="entry name" value="Acetyl-CoA synthetase-like"/>
    <property type="match status" value="1"/>
</dbReference>
<dbReference type="NCBIfam" id="TIGR01720">
    <property type="entry name" value="NRPS-para261"/>
    <property type="match status" value="1"/>
</dbReference>
<dbReference type="CDD" id="cd19534">
    <property type="entry name" value="E_NRPS"/>
    <property type="match status" value="1"/>
</dbReference>
<dbReference type="EMBL" id="CP043494">
    <property type="protein sequence ID" value="WNG44097.1"/>
    <property type="molecule type" value="Genomic_DNA"/>
</dbReference>
<organism evidence="6 7">
    <name type="scientific">Archangium minus</name>
    <dbReference type="NCBI Taxonomy" id="83450"/>
    <lineage>
        <taxon>Bacteria</taxon>
        <taxon>Pseudomonadati</taxon>
        <taxon>Myxococcota</taxon>
        <taxon>Myxococcia</taxon>
        <taxon>Myxococcales</taxon>
        <taxon>Cystobacterineae</taxon>
        <taxon>Archangiaceae</taxon>
        <taxon>Archangium</taxon>
    </lineage>
</organism>
<dbReference type="PROSITE" id="PS00012">
    <property type="entry name" value="PHOSPHOPANTETHEINE"/>
    <property type="match status" value="1"/>
</dbReference>
<dbReference type="Gene3D" id="3.40.50.980">
    <property type="match status" value="2"/>
</dbReference>
<dbReference type="InterPro" id="IPR036736">
    <property type="entry name" value="ACP-like_sf"/>
</dbReference>
<dbReference type="Gene3D" id="3.30.559.10">
    <property type="entry name" value="Chloramphenicol acetyltransferase-like domain"/>
    <property type="match status" value="2"/>
</dbReference>
<keyword evidence="4" id="KW-0677">Repeat</keyword>
<reference evidence="6 7" key="1">
    <citation type="submission" date="2019-08" db="EMBL/GenBank/DDBJ databases">
        <title>Archangium and Cystobacter genomes.</title>
        <authorList>
            <person name="Chen I.-C.K."/>
            <person name="Wielgoss S."/>
        </authorList>
    </citation>
    <scope>NUCLEOTIDE SEQUENCE [LARGE SCALE GENOMIC DNA]</scope>
    <source>
        <strain evidence="6 7">Cbm 6</strain>
    </source>
</reference>
<dbReference type="Pfam" id="PF13193">
    <property type="entry name" value="AMP-binding_C"/>
    <property type="match status" value="1"/>
</dbReference>
<gene>
    <name evidence="6" type="ORF">F0U60_08280</name>
</gene>
<name>A0ABY9WMP5_9BACT</name>
<dbReference type="Gene3D" id="2.30.38.10">
    <property type="entry name" value="Luciferase, Domain 3"/>
    <property type="match status" value="1"/>
</dbReference>
<dbReference type="CDD" id="cd05930">
    <property type="entry name" value="A_NRPS"/>
    <property type="match status" value="1"/>
</dbReference>
<proteinExistence type="predicted"/>
<evidence type="ECO:0000256" key="3">
    <source>
        <dbReference type="ARBA" id="ARBA00022553"/>
    </source>
</evidence>
<feature type="domain" description="Carrier" evidence="5">
    <location>
        <begin position="976"/>
        <end position="1050"/>
    </location>
</feature>
<dbReference type="PANTHER" id="PTHR45527:SF1">
    <property type="entry name" value="FATTY ACID SYNTHASE"/>
    <property type="match status" value="1"/>
</dbReference>
<evidence type="ECO:0000256" key="4">
    <source>
        <dbReference type="ARBA" id="ARBA00022737"/>
    </source>
</evidence>
<dbReference type="PROSITE" id="PS00455">
    <property type="entry name" value="AMP_BINDING"/>
    <property type="match status" value="1"/>
</dbReference>
<keyword evidence="3" id="KW-0597">Phosphoprotein</keyword>
<dbReference type="Pfam" id="PF00501">
    <property type="entry name" value="AMP-binding"/>
    <property type="match status" value="1"/>
</dbReference>
<comment type="cofactor">
    <cofactor evidence="1">
        <name>pantetheine 4'-phosphate</name>
        <dbReference type="ChEBI" id="CHEBI:47942"/>
    </cofactor>
</comment>
<keyword evidence="2" id="KW-0596">Phosphopantetheine</keyword>
<accession>A0ABY9WMP5</accession>
<sequence length="1522" mass="169090">MTFGRSQVSIERYRLSPQQLRLWRLHGRNQPLRVQALMRIEGALRPDALERAVARLVARHEVLRTRFPTLPGLDTPVQEIAASGEAEWDRVDLRAFPAATREERARAHFEQVAQRAFALDTGPVLRVVLMTLDTGQHLLGLVAPALCADAATLRRLCVELQRDHAGQAQGPAQDEEPTSHLSFSEWQNELHEELADRAHPAAIFWEKHGRTTGAAVTLPFESPTSMARTFDPASLELTLSGGQLERLDAAARELGCTLDGLVLATWSAELWKLTGQADLVLGLQSDGREHAELAELAGPLARWVPLRARLDAAQPLGELALQLQQAQREVLEWQRYYSWPTADGERVPGRDFPAIGFRWEDLSEAALEGTGELRLEQTRAYVDQFKLCLCCTRTPSTLTLELQSDRSLFPPAAAEQVLGQLEALLEQLSHAPRARLEELDPVSPRERARLLVDFNATAREHPARCVHTWFEEQAARHPNRVALVYEESTLTYAQLDAWANKVAHGLRRRGVGPETRVGLCLNRSLEIMVGILAVLKSGGAYVPLDPAQPRQRLTGLIDDIQAKVLLTQKRLRETVPATEGHEVLCLDEESTFAEEPSDAPSGGALPEHPAYVLFTSGSTGRPKGVVVEHRQLHNYVASVMERLELPEGAAYATVSTFSADLGNTVIFPALCNGGTLHVISAERASDPAAFVEYVRRNPIDVLKIVPSHLRALASAGATEALLPRQRLVLGGEVTPRAWAEQLQTQAPGCRIYNHYGPTETTVGVMTFRMDPSRPFVAASTLPLERPVDNTQVYVLDARLRPVAVGMAGELYIGGAALARGYLNRPDLTAQAFLPNPFSTTPGARMYRTGDLARHLPDGTLEHLGRADNQVKYHGYRIELSELRHALNQHPQVRDSVVMLKRDTNGNEVLVAYYVSRQEQDRDQLRAFLAERLIEEVLPNTYVHLKKLPLTLNGKINYDALPSLEEARQRQRSNLVAPRTPMEATLARIWCQVLNLKEVSVTDNFFSVGGDSILGILVVSKANQAGLKLTPRQLFQHQTIAELASVATQAPAAPTDEGPLTGPLPLTQIQRWFLEQEVPELDSWGIVVPLEARQPLDASRLQQALTALLHHHDALRLRVTRSGSDWEALIAPPDAPMPFTRIDLSSVPDAQLEERFQELGRELQAGLRLAGGPLVATALLELGPHRPSRLLIAAHRLVVDGVSWRVLFEQLQIAYEQLGEGRACQLPPRTTSVRSWLERLQGYADSPRLREELAHWTAQGQEPPRLLPVDHPGATLPTSLERALTHSLSRDESRQLLKELPEAYRCEIGELLIAALAWALREWTGHPELLLDVEGHGREDVFEDVDLSRTVGWLTSLYPVRLTPEQAGPGATVRTVKEQLRSVPNRGLGYGVLRYLSTNAELRARLAGAPQAEVLFRYVGQYHLSGPWFTVLDHPEQRAPTRRHKLAVIVRMADDQLHVTWYFSAALYEVATVERLSARYLEAIRTLLAERGAPDRQVFAPSDFPLAGLDQAKLDKLMGKLKK</sequence>
<dbReference type="InterPro" id="IPR025110">
    <property type="entry name" value="AMP-bd_C"/>
</dbReference>
<dbReference type="Gene3D" id="3.30.300.30">
    <property type="match status" value="1"/>
</dbReference>
<evidence type="ECO:0000256" key="1">
    <source>
        <dbReference type="ARBA" id="ARBA00001957"/>
    </source>
</evidence>
<dbReference type="InterPro" id="IPR009081">
    <property type="entry name" value="PP-bd_ACP"/>
</dbReference>
<dbReference type="Pfam" id="PF00550">
    <property type="entry name" value="PP-binding"/>
    <property type="match status" value="1"/>
</dbReference>
<dbReference type="InterPro" id="IPR023213">
    <property type="entry name" value="CAT-like_dom_sf"/>
</dbReference>
<dbReference type="SUPFAM" id="SSF52777">
    <property type="entry name" value="CoA-dependent acyltransferases"/>
    <property type="match status" value="4"/>
</dbReference>
<dbReference type="NCBIfam" id="TIGR01733">
    <property type="entry name" value="AA-adenyl-dom"/>
    <property type="match status" value="1"/>
</dbReference>
<protein>
    <submittedName>
        <fullName evidence="6">Amino acid adenylation domain-containing protein</fullName>
    </submittedName>
</protein>
<dbReference type="Proteomes" id="UP001611383">
    <property type="component" value="Chromosome"/>
</dbReference>
<evidence type="ECO:0000313" key="7">
    <source>
        <dbReference type="Proteomes" id="UP001611383"/>
    </source>
</evidence>
<dbReference type="InterPro" id="IPR001242">
    <property type="entry name" value="Condensation_dom"/>
</dbReference>
<dbReference type="Gene3D" id="1.10.1200.10">
    <property type="entry name" value="ACP-like"/>
    <property type="match status" value="1"/>
</dbReference>
<dbReference type="InterPro" id="IPR000873">
    <property type="entry name" value="AMP-dep_synth/lig_dom"/>
</dbReference>
<dbReference type="InterPro" id="IPR010060">
    <property type="entry name" value="NRPS_synth"/>
</dbReference>
<dbReference type="InterPro" id="IPR045851">
    <property type="entry name" value="AMP-bd_C_sf"/>
</dbReference>
<keyword evidence="7" id="KW-1185">Reference proteome</keyword>
<dbReference type="PROSITE" id="PS50075">
    <property type="entry name" value="CARRIER"/>
    <property type="match status" value="1"/>
</dbReference>
<evidence type="ECO:0000313" key="6">
    <source>
        <dbReference type="EMBL" id="WNG44097.1"/>
    </source>
</evidence>
<dbReference type="InterPro" id="IPR020845">
    <property type="entry name" value="AMP-binding_CS"/>
</dbReference>
<evidence type="ECO:0000259" key="5">
    <source>
        <dbReference type="PROSITE" id="PS50075"/>
    </source>
</evidence>
<dbReference type="SUPFAM" id="SSF47336">
    <property type="entry name" value="ACP-like"/>
    <property type="match status" value="1"/>
</dbReference>
<dbReference type="Gene3D" id="3.30.559.30">
    <property type="entry name" value="Nonribosomal peptide synthetase, condensation domain"/>
    <property type="match status" value="2"/>
</dbReference>
<dbReference type="InterPro" id="IPR006162">
    <property type="entry name" value="Ppantetheine_attach_site"/>
</dbReference>
<evidence type="ECO:0000256" key="2">
    <source>
        <dbReference type="ARBA" id="ARBA00022450"/>
    </source>
</evidence>
<dbReference type="Pfam" id="PF00668">
    <property type="entry name" value="Condensation"/>
    <property type="match status" value="2"/>
</dbReference>
<dbReference type="PANTHER" id="PTHR45527">
    <property type="entry name" value="NONRIBOSOMAL PEPTIDE SYNTHETASE"/>
    <property type="match status" value="1"/>
</dbReference>
<dbReference type="InterPro" id="IPR010071">
    <property type="entry name" value="AA_adenyl_dom"/>
</dbReference>